<dbReference type="Gene3D" id="3.40.30.10">
    <property type="entry name" value="Glutaredoxin"/>
    <property type="match status" value="1"/>
</dbReference>
<evidence type="ECO:0000313" key="7">
    <source>
        <dbReference type="Proteomes" id="UP001558713"/>
    </source>
</evidence>
<feature type="region of interest" description="Disordered" evidence="4">
    <location>
        <begin position="1"/>
        <end position="22"/>
    </location>
</feature>
<keyword evidence="3" id="KW-0676">Redox-active center</keyword>
<dbReference type="EMBL" id="JBANAX010000520">
    <property type="protein sequence ID" value="KAL1205433.1"/>
    <property type="molecule type" value="Genomic_DNA"/>
</dbReference>
<dbReference type="InterPro" id="IPR017937">
    <property type="entry name" value="Thioredoxin_CS"/>
</dbReference>
<dbReference type="PROSITE" id="PS51352">
    <property type="entry name" value="THIOREDOXIN_2"/>
    <property type="match status" value="1"/>
</dbReference>
<organism evidence="6 7">
    <name type="scientific">Cardamine amara subsp. amara</name>
    <dbReference type="NCBI Taxonomy" id="228776"/>
    <lineage>
        <taxon>Eukaryota</taxon>
        <taxon>Viridiplantae</taxon>
        <taxon>Streptophyta</taxon>
        <taxon>Embryophyta</taxon>
        <taxon>Tracheophyta</taxon>
        <taxon>Spermatophyta</taxon>
        <taxon>Magnoliopsida</taxon>
        <taxon>eudicotyledons</taxon>
        <taxon>Gunneridae</taxon>
        <taxon>Pentapetalae</taxon>
        <taxon>rosids</taxon>
        <taxon>malvids</taxon>
        <taxon>Brassicales</taxon>
        <taxon>Brassicaceae</taxon>
        <taxon>Cardamineae</taxon>
        <taxon>Cardamine</taxon>
    </lineage>
</organism>
<feature type="compositionally biased region" description="Gly residues" evidence="4">
    <location>
        <begin position="1"/>
        <end position="13"/>
    </location>
</feature>
<dbReference type="PROSITE" id="PS00194">
    <property type="entry name" value="THIOREDOXIN_1"/>
    <property type="match status" value="1"/>
</dbReference>
<gene>
    <name evidence="6" type="ORF">V5N11_011328</name>
</gene>
<dbReference type="Pfam" id="PF00085">
    <property type="entry name" value="Thioredoxin"/>
    <property type="match status" value="1"/>
</dbReference>
<dbReference type="Proteomes" id="UP001558713">
    <property type="component" value="Unassembled WGS sequence"/>
</dbReference>
<sequence>MGGILSSVIGGGDQVPESESEASRVHKFSSSARWQLHFNELKDSNQLLVVDFSASWCGPCRMIEPAIHAMADKFADVNFVKLDVDELPDVAKEFNVTGMPTFVLLKKGKEMDRIIGAKKDELEKKVVKFRAYKLRNIMIMLHIYNQVQQL</sequence>
<dbReference type="PRINTS" id="PR00421">
    <property type="entry name" value="THIOREDOXIN"/>
</dbReference>
<keyword evidence="1" id="KW-0249">Electron transport</keyword>
<keyword evidence="1" id="KW-0813">Transport</keyword>
<proteinExistence type="predicted"/>
<evidence type="ECO:0000256" key="2">
    <source>
        <dbReference type="ARBA" id="ARBA00023157"/>
    </source>
</evidence>
<dbReference type="AlphaFoldDB" id="A0ABD1AG65"/>
<dbReference type="CDD" id="cd02947">
    <property type="entry name" value="TRX_family"/>
    <property type="match status" value="1"/>
</dbReference>
<evidence type="ECO:0000256" key="3">
    <source>
        <dbReference type="ARBA" id="ARBA00023284"/>
    </source>
</evidence>
<dbReference type="PANTHER" id="PTHR10438">
    <property type="entry name" value="THIOREDOXIN"/>
    <property type="match status" value="1"/>
</dbReference>
<dbReference type="InterPro" id="IPR050620">
    <property type="entry name" value="Thioredoxin_H-type-like"/>
</dbReference>
<keyword evidence="7" id="KW-1185">Reference proteome</keyword>
<dbReference type="InterPro" id="IPR013766">
    <property type="entry name" value="Thioredoxin_domain"/>
</dbReference>
<dbReference type="PANTHER" id="PTHR10438:SF413">
    <property type="entry name" value="THIOREDOXIN H2"/>
    <property type="match status" value="1"/>
</dbReference>
<dbReference type="FunFam" id="3.40.30.10:FF:000245">
    <property type="entry name" value="Thioredoxin"/>
    <property type="match status" value="1"/>
</dbReference>
<evidence type="ECO:0000256" key="1">
    <source>
        <dbReference type="ARBA" id="ARBA00022982"/>
    </source>
</evidence>
<evidence type="ECO:0000259" key="5">
    <source>
        <dbReference type="PROSITE" id="PS51352"/>
    </source>
</evidence>
<keyword evidence="2" id="KW-1015">Disulfide bond</keyword>
<evidence type="ECO:0000313" key="6">
    <source>
        <dbReference type="EMBL" id="KAL1205433.1"/>
    </source>
</evidence>
<evidence type="ECO:0000256" key="4">
    <source>
        <dbReference type="SAM" id="MobiDB-lite"/>
    </source>
</evidence>
<accession>A0ABD1AG65</accession>
<comment type="caution">
    <text evidence="6">The sequence shown here is derived from an EMBL/GenBank/DDBJ whole genome shotgun (WGS) entry which is preliminary data.</text>
</comment>
<dbReference type="SUPFAM" id="SSF52833">
    <property type="entry name" value="Thioredoxin-like"/>
    <property type="match status" value="1"/>
</dbReference>
<dbReference type="InterPro" id="IPR036249">
    <property type="entry name" value="Thioredoxin-like_sf"/>
</dbReference>
<name>A0ABD1AG65_CARAN</name>
<feature type="domain" description="Thioredoxin" evidence="5">
    <location>
        <begin position="9"/>
        <end position="131"/>
    </location>
</feature>
<protein>
    <submittedName>
        <fullName evidence="6">Thioredoxin H2</fullName>
    </submittedName>
</protein>
<reference evidence="6 7" key="1">
    <citation type="submission" date="2024-04" db="EMBL/GenBank/DDBJ databases">
        <title>Genome assembly C_amara_ONT_v2.</title>
        <authorList>
            <person name="Yant L."/>
            <person name="Moore C."/>
            <person name="Slenker M."/>
        </authorList>
    </citation>
    <scope>NUCLEOTIDE SEQUENCE [LARGE SCALE GENOMIC DNA]</scope>
    <source>
        <tissue evidence="6">Leaf</tissue>
    </source>
</reference>